<evidence type="ECO:0000256" key="4">
    <source>
        <dbReference type="ARBA" id="ARBA00022771"/>
    </source>
</evidence>
<dbReference type="SMART" id="SM00184">
    <property type="entry name" value="RING"/>
    <property type="match status" value="1"/>
</dbReference>
<dbReference type="AlphaFoldDB" id="A0A2T7P9H4"/>
<name>A0A2T7P9H4_POMCA</name>
<dbReference type="SUPFAM" id="SSF57850">
    <property type="entry name" value="RING/U-box"/>
    <property type="match status" value="1"/>
</dbReference>
<evidence type="ECO:0000256" key="8">
    <source>
        <dbReference type="PROSITE-ProRule" id="PRU00175"/>
    </source>
</evidence>
<evidence type="ECO:0000256" key="1">
    <source>
        <dbReference type="ARBA" id="ARBA00004141"/>
    </source>
</evidence>
<dbReference type="GO" id="GO:0043161">
    <property type="term" value="P:proteasome-mediated ubiquitin-dependent protein catabolic process"/>
    <property type="evidence" value="ECO:0007669"/>
    <property type="project" value="TreeGrafter"/>
</dbReference>
<feature type="transmembrane region" description="Helical" evidence="9">
    <location>
        <begin position="372"/>
        <end position="400"/>
    </location>
</feature>
<dbReference type="PANTHER" id="PTHR22763:SF163">
    <property type="entry name" value="E3 UBIQUITIN-PROTEIN LIGASE RNF139"/>
    <property type="match status" value="1"/>
</dbReference>
<dbReference type="Gene3D" id="3.30.40.10">
    <property type="entry name" value="Zinc/RING finger domain, C3HC4 (zinc finger)"/>
    <property type="match status" value="1"/>
</dbReference>
<keyword evidence="7 9" id="KW-0472">Membrane</keyword>
<evidence type="ECO:0000256" key="7">
    <source>
        <dbReference type="ARBA" id="ARBA00023136"/>
    </source>
</evidence>
<feature type="transmembrane region" description="Helical" evidence="9">
    <location>
        <begin position="345"/>
        <end position="365"/>
    </location>
</feature>
<evidence type="ECO:0000256" key="9">
    <source>
        <dbReference type="SAM" id="Phobius"/>
    </source>
</evidence>
<dbReference type="GO" id="GO:0036513">
    <property type="term" value="C:Derlin-1 retrotranslocation complex"/>
    <property type="evidence" value="ECO:0007669"/>
    <property type="project" value="TreeGrafter"/>
</dbReference>
<feature type="transmembrane region" description="Helical" evidence="9">
    <location>
        <begin position="64"/>
        <end position="82"/>
    </location>
</feature>
<feature type="transmembrane region" description="Helical" evidence="9">
    <location>
        <begin position="277"/>
        <end position="294"/>
    </location>
</feature>
<sequence length="612" mass="69514">MVLFCLPLQQLQEAYSYVMSFGLLVLSHWWSTRIIAPGSTAFSLNLNYNSSGSPHPLADDPSTLMASAVVQISLAQLFIALRTSRPSYQQVQNNNSMAMLVQLLLYLSFTLPLTHAVLHRFLPDSIPLTLLLSSLLPFLLLVADLIKAFAVWLLELPCVYYTELTTLQAIGFTEYLSNHWIRLQVPNVLRMLFVVRLAGLTVGYVQESVYMHFMKTASIDLTQWEVNWELVAHLMARSCETCISLLGFSAMLSLATSYLGMVVAWLLGSDTDEDRNIGTISAVLFFILALQTGLTGMDEGKRLVRLYRNFCLLSTAILHFMHGMVNPLLMSACASHSTVLSNHVRPLVMCLLLVVCPTWLLVYLWQHHHLSTWLLAVSAFCVEIVIKVIVSVTVYTLFMIDAYKETFWGKLDEYVYIVQSTGSTIEFLFGIFLFCNGAWIMLFEQGGTIRAVMMCIHAYFNIWLQAKEGWKIFVNRRKAVARIAALEIATQEQLDAHGDVCAICYQELTSARITRCKHFFHAVCLRKWLYLQDHCPLCHTLINVNPEESSSDDSEVFEVENVHEDDDEIHANGVQNHVLLPQHHVHHLYLEHNGVHQNHMDGIPHQRLHQTL</sequence>
<comment type="caution">
    <text evidence="11">The sequence shown here is derived from an EMBL/GenBank/DDBJ whole genome shotgun (WGS) entry which is preliminary data.</text>
</comment>
<dbReference type="InterPro" id="IPR025754">
    <property type="entry name" value="TRC8_N_dom"/>
</dbReference>
<feature type="transmembrane region" description="Helical" evidence="9">
    <location>
        <begin position="243"/>
        <end position="265"/>
    </location>
</feature>
<feature type="transmembrane region" description="Helical" evidence="9">
    <location>
        <begin position="420"/>
        <end position="443"/>
    </location>
</feature>
<keyword evidence="2 9" id="KW-0812">Transmembrane</keyword>
<evidence type="ECO:0000313" key="11">
    <source>
        <dbReference type="EMBL" id="PVD30068.1"/>
    </source>
</evidence>
<dbReference type="InterPro" id="IPR001841">
    <property type="entry name" value="Znf_RING"/>
</dbReference>
<dbReference type="GO" id="GO:0061630">
    <property type="term" value="F:ubiquitin protein ligase activity"/>
    <property type="evidence" value="ECO:0007669"/>
    <property type="project" value="TreeGrafter"/>
</dbReference>
<feature type="transmembrane region" description="Helical" evidence="9">
    <location>
        <begin position="306"/>
        <end position="325"/>
    </location>
</feature>
<keyword evidence="5" id="KW-0862">Zinc</keyword>
<dbReference type="InterPro" id="IPR013083">
    <property type="entry name" value="Znf_RING/FYVE/PHD"/>
</dbReference>
<keyword evidence="6 9" id="KW-1133">Transmembrane helix</keyword>
<dbReference type="PROSITE" id="PS50089">
    <property type="entry name" value="ZF_RING_2"/>
    <property type="match status" value="1"/>
</dbReference>
<evidence type="ECO:0000259" key="10">
    <source>
        <dbReference type="PROSITE" id="PS50089"/>
    </source>
</evidence>
<dbReference type="EMBL" id="PZQS01000005">
    <property type="protein sequence ID" value="PVD30068.1"/>
    <property type="molecule type" value="Genomic_DNA"/>
</dbReference>
<comment type="subcellular location">
    <subcellularLocation>
        <location evidence="1">Membrane</location>
        <topology evidence="1">Multi-pass membrane protein</topology>
    </subcellularLocation>
</comment>
<dbReference type="OrthoDB" id="4348522at2759"/>
<keyword evidence="3" id="KW-0479">Metal-binding</keyword>
<dbReference type="Proteomes" id="UP000245119">
    <property type="component" value="Linkage Group LG5"/>
</dbReference>
<dbReference type="GO" id="GO:0036503">
    <property type="term" value="P:ERAD pathway"/>
    <property type="evidence" value="ECO:0007669"/>
    <property type="project" value="TreeGrafter"/>
</dbReference>
<dbReference type="InterPro" id="IPR050731">
    <property type="entry name" value="HRD1_E3_ubiq-ligases"/>
</dbReference>
<keyword evidence="12" id="KW-1185">Reference proteome</keyword>
<organism evidence="11 12">
    <name type="scientific">Pomacea canaliculata</name>
    <name type="common">Golden apple snail</name>
    <dbReference type="NCBI Taxonomy" id="400727"/>
    <lineage>
        <taxon>Eukaryota</taxon>
        <taxon>Metazoa</taxon>
        <taxon>Spiralia</taxon>
        <taxon>Lophotrochozoa</taxon>
        <taxon>Mollusca</taxon>
        <taxon>Gastropoda</taxon>
        <taxon>Caenogastropoda</taxon>
        <taxon>Architaenioglossa</taxon>
        <taxon>Ampullarioidea</taxon>
        <taxon>Ampullariidae</taxon>
        <taxon>Pomacea</taxon>
    </lineage>
</organism>
<feature type="domain" description="RING-type" evidence="10">
    <location>
        <begin position="501"/>
        <end position="539"/>
    </location>
</feature>
<protein>
    <recommendedName>
        <fullName evidence="10">RING-type domain-containing protein</fullName>
    </recommendedName>
</protein>
<accession>A0A2T7P9H4</accession>
<reference evidence="11 12" key="1">
    <citation type="submission" date="2018-04" db="EMBL/GenBank/DDBJ databases">
        <title>The genome of golden apple snail Pomacea canaliculata provides insight into stress tolerance and invasive adaptation.</title>
        <authorList>
            <person name="Liu C."/>
            <person name="Liu B."/>
            <person name="Ren Y."/>
            <person name="Zhang Y."/>
            <person name="Wang H."/>
            <person name="Li S."/>
            <person name="Jiang F."/>
            <person name="Yin L."/>
            <person name="Zhang G."/>
            <person name="Qian W."/>
            <person name="Fan W."/>
        </authorList>
    </citation>
    <scope>NUCLEOTIDE SEQUENCE [LARGE SCALE GENOMIC DNA]</scope>
    <source>
        <strain evidence="11">SZHN2017</strain>
        <tissue evidence="11">Muscle</tissue>
    </source>
</reference>
<keyword evidence="4 8" id="KW-0863">Zinc-finger</keyword>
<dbReference type="Pfam" id="PF13705">
    <property type="entry name" value="TRC8_N"/>
    <property type="match status" value="1"/>
</dbReference>
<dbReference type="GO" id="GO:0008270">
    <property type="term" value="F:zinc ion binding"/>
    <property type="evidence" value="ECO:0007669"/>
    <property type="project" value="UniProtKB-KW"/>
</dbReference>
<gene>
    <name evidence="11" type="ORF">C0Q70_09329</name>
</gene>
<evidence type="ECO:0000256" key="6">
    <source>
        <dbReference type="ARBA" id="ARBA00022989"/>
    </source>
</evidence>
<feature type="transmembrane region" description="Helical" evidence="9">
    <location>
        <begin position="128"/>
        <end position="146"/>
    </location>
</feature>
<evidence type="ECO:0000256" key="2">
    <source>
        <dbReference type="ARBA" id="ARBA00022692"/>
    </source>
</evidence>
<dbReference type="Pfam" id="PF13923">
    <property type="entry name" value="zf-C3HC4_2"/>
    <property type="match status" value="1"/>
</dbReference>
<feature type="transmembrane region" description="Helical" evidence="9">
    <location>
        <begin position="103"/>
        <end position="122"/>
    </location>
</feature>
<evidence type="ECO:0000256" key="5">
    <source>
        <dbReference type="ARBA" id="ARBA00022833"/>
    </source>
</evidence>
<proteinExistence type="predicted"/>
<dbReference type="PANTHER" id="PTHR22763">
    <property type="entry name" value="RING ZINC FINGER PROTEIN"/>
    <property type="match status" value="1"/>
</dbReference>
<evidence type="ECO:0000256" key="3">
    <source>
        <dbReference type="ARBA" id="ARBA00022723"/>
    </source>
</evidence>
<dbReference type="STRING" id="400727.A0A2T7P9H4"/>
<dbReference type="CDD" id="cd16476">
    <property type="entry name" value="RING-H2_RNF139-like"/>
    <property type="match status" value="1"/>
</dbReference>
<evidence type="ECO:0000313" key="12">
    <source>
        <dbReference type="Proteomes" id="UP000245119"/>
    </source>
</evidence>